<sequence length="168" mass="18125">MTEIQSTLDELASNDGAVRERARKALVATNGHEVVYALIGELVDPRHQVRWEAAKALSEIADPVAAIPLVHAMFDEDNDVAWVAAEGVARLGEPGLLAVLSGLTRASHSVEYCKAAHHSLKEFRKSGKQHTEVDAVMKALEGVEPKLSAPVAAYQALQQIRIGEVTMP</sequence>
<keyword evidence="2" id="KW-1185">Reference proteome</keyword>
<protein>
    <recommendedName>
        <fullName evidence="3">HEAT repeat domain-containing protein</fullName>
    </recommendedName>
</protein>
<organism evidence="1 2">
    <name type="scientific">Stieleria magnilauensis</name>
    <dbReference type="NCBI Taxonomy" id="2527963"/>
    <lineage>
        <taxon>Bacteria</taxon>
        <taxon>Pseudomonadati</taxon>
        <taxon>Planctomycetota</taxon>
        <taxon>Planctomycetia</taxon>
        <taxon>Pirellulales</taxon>
        <taxon>Pirellulaceae</taxon>
        <taxon>Stieleria</taxon>
    </lineage>
</organism>
<evidence type="ECO:0000313" key="1">
    <source>
        <dbReference type="EMBL" id="QDV85813.1"/>
    </source>
</evidence>
<dbReference type="EMBL" id="CP036432">
    <property type="protein sequence ID" value="QDV85813.1"/>
    <property type="molecule type" value="Genomic_DNA"/>
</dbReference>
<dbReference type="InterPro" id="IPR011989">
    <property type="entry name" value="ARM-like"/>
</dbReference>
<dbReference type="Gene3D" id="1.25.10.10">
    <property type="entry name" value="Leucine-rich Repeat Variant"/>
    <property type="match status" value="1"/>
</dbReference>
<proteinExistence type="predicted"/>
<dbReference type="SUPFAM" id="SSF48371">
    <property type="entry name" value="ARM repeat"/>
    <property type="match status" value="1"/>
</dbReference>
<evidence type="ECO:0008006" key="3">
    <source>
        <dbReference type="Google" id="ProtNLM"/>
    </source>
</evidence>
<dbReference type="Pfam" id="PF13646">
    <property type="entry name" value="HEAT_2"/>
    <property type="match status" value="1"/>
</dbReference>
<evidence type="ECO:0000313" key="2">
    <source>
        <dbReference type="Proteomes" id="UP000318081"/>
    </source>
</evidence>
<gene>
    <name evidence="1" type="ORF">TBK1r_48290</name>
</gene>
<dbReference type="InterPro" id="IPR016024">
    <property type="entry name" value="ARM-type_fold"/>
</dbReference>
<dbReference type="Proteomes" id="UP000318081">
    <property type="component" value="Chromosome"/>
</dbReference>
<accession>A0ABX5XUV3</accession>
<reference evidence="1 2" key="1">
    <citation type="submission" date="2019-02" db="EMBL/GenBank/DDBJ databases">
        <title>Deep-cultivation of Planctomycetes and their phenomic and genomic characterization uncovers novel biology.</title>
        <authorList>
            <person name="Wiegand S."/>
            <person name="Jogler M."/>
            <person name="Boedeker C."/>
            <person name="Pinto D."/>
            <person name="Vollmers J."/>
            <person name="Rivas-Marin E."/>
            <person name="Kohn T."/>
            <person name="Peeters S.H."/>
            <person name="Heuer A."/>
            <person name="Rast P."/>
            <person name="Oberbeckmann S."/>
            <person name="Bunk B."/>
            <person name="Jeske O."/>
            <person name="Meyerdierks A."/>
            <person name="Storesund J.E."/>
            <person name="Kallscheuer N."/>
            <person name="Luecker S."/>
            <person name="Lage O.M."/>
            <person name="Pohl T."/>
            <person name="Merkel B.J."/>
            <person name="Hornburger P."/>
            <person name="Mueller R.-W."/>
            <person name="Bruemmer F."/>
            <person name="Labrenz M."/>
            <person name="Spormann A.M."/>
            <person name="Op den Camp H."/>
            <person name="Overmann J."/>
            <person name="Amann R."/>
            <person name="Jetten M.S.M."/>
            <person name="Mascher T."/>
            <person name="Medema M.H."/>
            <person name="Devos D.P."/>
            <person name="Kaster A.-K."/>
            <person name="Ovreas L."/>
            <person name="Rohde M."/>
            <person name="Galperin M.Y."/>
            <person name="Jogler C."/>
        </authorList>
    </citation>
    <scope>NUCLEOTIDE SEQUENCE [LARGE SCALE GENOMIC DNA]</scope>
    <source>
        <strain evidence="1 2">TBK1r</strain>
    </source>
</reference>
<dbReference type="RefSeq" id="WP_145216047.1">
    <property type="nucleotide sequence ID" value="NZ_CP036432.1"/>
</dbReference>
<name>A0ABX5XUV3_9BACT</name>